<proteinExistence type="predicted"/>
<protein>
    <submittedName>
        <fullName evidence="1">Uncharacterized protein</fullName>
    </submittedName>
</protein>
<sequence length="21" mass="2530">MIQNKAYNLLLNMFMSLNRSK</sequence>
<dbReference type="AlphaFoldDB" id="A0A0A9FMA6"/>
<reference evidence="1" key="1">
    <citation type="submission" date="2014-09" db="EMBL/GenBank/DDBJ databases">
        <authorList>
            <person name="Magalhaes I.L.F."/>
            <person name="Oliveira U."/>
            <person name="Santos F.R."/>
            <person name="Vidigal T.H.D.A."/>
            <person name="Brescovit A.D."/>
            <person name="Santos A.J."/>
        </authorList>
    </citation>
    <scope>NUCLEOTIDE SEQUENCE</scope>
    <source>
        <tissue evidence="1">Shoot tissue taken approximately 20 cm above the soil surface</tissue>
    </source>
</reference>
<accession>A0A0A9FMA6</accession>
<organism evidence="1">
    <name type="scientific">Arundo donax</name>
    <name type="common">Giant reed</name>
    <name type="synonym">Donax arundinaceus</name>
    <dbReference type="NCBI Taxonomy" id="35708"/>
    <lineage>
        <taxon>Eukaryota</taxon>
        <taxon>Viridiplantae</taxon>
        <taxon>Streptophyta</taxon>
        <taxon>Embryophyta</taxon>
        <taxon>Tracheophyta</taxon>
        <taxon>Spermatophyta</taxon>
        <taxon>Magnoliopsida</taxon>
        <taxon>Liliopsida</taxon>
        <taxon>Poales</taxon>
        <taxon>Poaceae</taxon>
        <taxon>PACMAD clade</taxon>
        <taxon>Arundinoideae</taxon>
        <taxon>Arundineae</taxon>
        <taxon>Arundo</taxon>
    </lineage>
</organism>
<name>A0A0A9FMA6_ARUDO</name>
<evidence type="ECO:0000313" key="1">
    <source>
        <dbReference type="EMBL" id="JAE11246.1"/>
    </source>
</evidence>
<reference evidence="1" key="2">
    <citation type="journal article" date="2015" name="Data Brief">
        <title>Shoot transcriptome of the giant reed, Arundo donax.</title>
        <authorList>
            <person name="Barrero R.A."/>
            <person name="Guerrero F.D."/>
            <person name="Moolhuijzen P."/>
            <person name="Goolsby J.A."/>
            <person name="Tidwell J."/>
            <person name="Bellgard S.E."/>
            <person name="Bellgard M.I."/>
        </authorList>
    </citation>
    <scope>NUCLEOTIDE SEQUENCE</scope>
    <source>
        <tissue evidence="1">Shoot tissue taken approximately 20 cm above the soil surface</tissue>
    </source>
</reference>
<dbReference type="EMBL" id="GBRH01186650">
    <property type="protein sequence ID" value="JAE11246.1"/>
    <property type="molecule type" value="Transcribed_RNA"/>
</dbReference>